<proteinExistence type="predicted"/>
<protein>
    <submittedName>
        <fullName evidence="1">Uncharacterized protein</fullName>
    </submittedName>
</protein>
<sequence>MSKIGRYVHVGDGWVLLDESGACRGRLLELDRQILGSTQKRLYEPTGWFKLDGWKVTKPEARSEIA</sequence>
<organism evidence="1 2">
    <name type="scientific">Paenibacillus xylanexedens</name>
    <dbReference type="NCBI Taxonomy" id="528191"/>
    <lineage>
        <taxon>Bacteria</taxon>
        <taxon>Bacillati</taxon>
        <taxon>Bacillota</taxon>
        <taxon>Bacilli</taxon>
        <taxon>Bacillales</taxon>
        <taxon>Paenibacillaceae</taxon>
        <taxon>Paenibacillus</taxon>
    </lineage>
</organism>
<gene>
    <name evidence="1" type="ORF">J2Z28_000418</name>
</gene>
<dbReference type="Proteomes" id="UP000810207">
    <property type="component" value="Unassembled WGS sequence"/>
</dbReference>
<accession>A0ABS4RLN0</accession>
<dbReference type="EMBL" id="JAGIKV010000001">
    <property type="protein sequence ID" value="MBP2243813.1"/>
    <property type="molecule type" value="Genomic_DNA"/>
</dbReference>
<evidence type="ECO:0000313" key="1">
    <source>
        <dbReference type="EMBL" id="MBP2243813.1"/>
    </source>
</evidence>
<dbReference type="RefSeq" id="WP_211080980.1">
    <property type="nucleotide sequence ID" value="NZ_CBCSLC010000013.1"/>
</dbReference>
<name>A0ABS4RLN0_PAEXY</name>
<comment type="caution">
    <text evidence="1">The sequence shown here is derived from an EMBL/GenBank/DDBJ whole genome shotgun (WGS) entry which is preliminary data.</text>
</comment>
<evidence type="ECO:0000313" key="2">
    <source>
        <dbReference type="Proteomes" id="UP000810207"/>
    </source>
</evidence>
<keyword evidence="2" id="KW-1185">Reference proteome</keyword>
<reference evidence="1 2" key="1">
    <citation type="submission" date="2021-03" db="EMBL/GenBank/DDBJ databases">
        <title>Genomic Encyclopedia of Type Strains, Phase IV (KMG-IV): sequencing the most valuable type-strain genomes for metagenomic binning, comparative biology and taxonomic classification.</title>
        <authorList>
            <person name="Goeker M."/>
        </authorList>
    </citation>
    <scope>NUCLEOTIDE SEQUENCE [LARGE SCALE GENOMIC DNA]</scope>
    <source>
        <strain evidence="1 2">DSM 21292</strain>
    </source>
</reference>